<sequence length="241" mass="25933">MNADRLRWSISAFVVAVAFALLIAVVAWLGMDRPMVPAELPMEAIAIEPAPMPSAPPAPMTQQQTGPLKEARSSTASRPTPPRHIAPPPAPVKDVVAGTPEPVVSADTAKAEKASDESSAPPHVDAPASERYAAPSTQAADGALLKAEWQSTLLAWLKRYRRYPRQSERLHQEGVVWVRFAVDRQGQVADPVIQKASGYPLLDEEALATVRRSSPLPPPPTDVPGDPVMVLVPINFFLTPL</sequence>
<evidence type="ECO:0000259" key="12">
    <source>
        <dbReference type="PROSITE" id="PS52015"/>
    </source>
</evidence>
<dbReference type="AlphaFoldDB" id="A0A7X5ZIY9"/>
<gene>
    <name evidence="13" type="ORF">HBF25_13585</name>
</gene>
<accession>A0A7X5ZIY9</accession>
<dbReference type="Gene3D" id="3.30.1150.10">
    <property type="match status" value="1"/>
</dbReference>
<dbReference type="NCBIfam" id="TIGR01352">
    <property type="entry name" value="tonB_Cterm"/>
    <property type="match status" value="1"/>
</dbReference>
<organism evidence="13 14">
    <name type="scientific">Luteibacter anthropi</name>
    <dbReference type="NCBI Taxonomy" id="564369"/>
    <lineage>
        <taxon>Bacteria</taxon>
        <taxon>Pseudomonadati</taxon>
        <taxon>Pseudomonadota</taxon>
        <taxon>Gammaproteobacteria</taxon>
        <taxon>Lysobacterales</taxon>
        <taxon>Rhodanobacteraceae</taxon>
        <taxon>Luteibacter</taxon>
    </lineage>
</organism>
<name>A0A7X5ZIY9_9GAMM</name>
<evidence type="ECO:0000256" key="3">
    <source>
        <dbReference type="ARBA" id="ARBA00022448"/>
    </source>
</evidence>
<keyword evidence="9 11" id="KW-0472">Membrane</keyword>
<dbReference type="PANTHER" id="PTHR33446:SF2">
    <property type="entry name" value="PROTEIN TONB"/>
    <property type="match status" value="1"/>
</dbReference>
<protein>
    <submittedName>
        <fullName evidence="13">Energy transducer TonB</fullName>
    </submittedName>
</protein>
<comment type="caution">
    <text evidence="13">The sequence shown here is derived from an EMBL/GenBank/DDBJ whole genome shotgun (WGS) entry which is preliminary data.</text>
</comment>
<dbReference type="GO" id="GO:0098797">
    <property type="term" value="C:plasma membrane protein complex"/>
    <property type="evidence" value="ECO:0007669"/>
    <property type="project" value="TreeGrafter"/>
</dbReference>
<dbReference type="Pfam" id="PF03544">
    <property type="entry name" value="TonB_C"/>
    <property type="match status" value="1"/>
</dbReference>
<keyword evidence="7" id="KW-0653">Protein transport</keyword>
<keyword evidence="3" id="KW-0813">Transport</keyword>
<feature type="transmembrane region" description="Helical" evidence="11">
    <location>
        <begin position="12"/>
        <end position="31"/>
    </location>
</feature>
<evidence type="ECO:0000256" key="1">
    <source>
        <dbReference type="ARBA" id="ARBA00004383"/>
    </source>
</evidence>
<evidence type="ECO:0000256" key="8">
    <source>
        <dbReference type="ARBA" id="ARBA00022989"/>
    </source>
</evidence>
<keyword evidence="4" id="KW-1003">Cell membrane</keyword>
<dbReference type="SUPFAM" id="SSF74653">
    <property type="entry name" value="TolA/TonB C-terminal domain"/>
    <property type="match status" value="1"/>
</dbReference>
<dbReference type="EMBL" id="JAARLZ010000007">
    <property type="protein sequence ID" value="NII07413.1"/>
    <property type="molecule type" value="Genomic_DNA"/>
</dbReference>
<comment type="similarity">
    <text evidence="2">Belongs to the TonB family.</text>
</comment>
<dbReference type="PANTHER" id="PTHR33446">
    <property type="entry name" value="PROTEIN TONB-RELATED"/>
    <property type="match status" value="1"/>
</dbReference>
<dbReference type="PROSITE" id="PS52015">
    <property type="entry name" value="TONB_CTD"/>
    <property type="match status" value="1"/>
</dbReference>
<evidence type="ECO:0000256" key="5">
    <source>
        <dbReference type="ARBA" id="ARBA00022519"/>
    </source>
</evidence>
<keyword evidence="5" id="KW-0997">Cell inner membrane</keyword>
<evidence type="ECO:0000256" key="2">
    <source>
        <dbReference type="ARBA" id="ARBA00006555"/>
    </source>
</evidence>
<evidence type="ECO:0000256" key="9">
    <source>
        <dbReference type="ARBA" id="ARBA00023136"/>
    </source>
</evidence>
<evidence type="ECO:0000313" key="13">
    <source>
        <dbReference type="EMBL" id="NII07413.1"/>
    </source>
</evidence>
<proteinExistence type="inferred from homology"/>
<keyword evidence="6 11" id="KW-0812">Transmembrane</keyword>
<dbReference type="GO" id="GO:0055085">
    <property type="term" value="P:transmembrane transport"/>
    <property type="evidence" value="ECO:0007669"/>
    <property type="project" value="InterPro"/>
</dbReference>
<comment type="subcellular location">
    <subcellularLocation>
        <location evidence="1">Cell inner membrane</location>
        <topology evidence="1">Single-pass membrane protein</topology>
        <orientation evidence="1">Periplasmic side</orientation>
    </subcellularLocation>
</comment>
<evidence type="ECO:0000256" key="7">
    <source>
        <dbReference type="ARBA" id="ARBA00022927"/>
    </source>
</evidence>
<reference evidence="13 14" key="1">
    <citation type="submission" date="2020-03" db="EMBL/GenBank/DDBJ databases">
        <authorList>
            <person name="Lai Q."/>
        </authorList>
    </citation>
    <scope>NUCLEOTIDE SEQUENCE [LARGE SCALE GENOMIC DNA]</scope>
    <source>
        <strain evidence="13 14">CCUG 25036</strain>
    </source>
</reference>
<evidence type="ECO:0000313" key="14">
    <source>
        <dbReference type="Proteomes" id="UP000490980"/>
    </source>
</evidence>
<dbReference type="InterPro" id="IPR051045">
    <property type="entry name" value="TonB-dependent_transducer"/>
</dbReference>
<keyword evidence="14" id="KW-1185">Reference proteome</keyword>
<dbReference type="InterPro" id="IPR006260">
    <property type="entry name" value="TonB/TolA_C"/>
</dbReference>
<evidence type="ECO:0000256" key="4">
    <source>
        <dbReference type="ARBA" id="ARBA00022475"/>
    </source>
</evidence>
<feature type="domain" description="TonB C-terminal" evidence="12">
    <location>
        <begin position="148"/>
        <end position="241"/>
    </location>
</feature>
<feature type="compositionally biased region" description="Pro residues" evidence="10">
    <location>
        <begin position="79"/>
        <end position="91"/>
    </location>
</feature>
<dbReference type="RefSeq" id="WP_166949275.1">
    <property type="nucleotide sequence ID" value="NZ_JAARLZ010000007.1"/>
</dbReference>
<dbReference type="InterPro" id="IPR037682">
    <property type="entry name" value="TonB_C"/>
</dbReference>
<evidence type="ECO:0000256" key="10">
    <source>
        <dbReference type="SAM" id="MobiDB-lite"/>
    </source>
</evidence>
<evidence type="ECO:0000256" key="6">
    <source>
        <dbReference type="ARBA" id="ARBA00022692"/>
    </source>
</evidence>
<dbReference type="GO" id="GO:0015031">
    <property type="term" value="P:protein transport"/>
    <property type="evidence" value="ECO:0007669"/>
    <property type="project" value="UniProtKB-KW"/>
</dbReference>
<dbReference type="Proteomes" id="UP000490980">
    <property type="component" value="Unassembled WGS sequence"/>
</dbReference>
<evidence type="ECO:0000256" key="11">
    <source>
        <dbReference type="SAM" id="Phobius"/>
    </source>
</evidence>
<feature type="region of interest" description="Disordered" evidence="10">
    <location>
        <begin position="51"/>
        <end position="135"/>
    </location>
</feature>
<keyword evidence="8 11" id="KW-1133">Transmembrane helix</keyword>
<dbReference type="GO" id="GO:0031992">
    <property type="term" value="F:energy transducer activity"/>
    <property type="evidence" value="ECO:0007669"/>
    <property type="project" value="TreeGrafter"/>
</dbReference>